<gene>
    <name evidence="1" type="ORF">D7V64_10420</name>
</gene>
<comment type="caution">
    <text evidence="1">The sequence shown here is derived from an EMBL/GenBank/DDBJ whole genome shotgun (WGS) entry which is preliminary data.</text>
</comment>
<dbReference type="AlphaFoldDB" id="A0A3A8G0X3"/>
<proteinExistence type="predicted"/>
<evidence type="ECO:0000313" key="2">
    <source>
        <dbReference type="Proteomes" id="UP000281084"/>
    </source>
</evidence>
<protein>
    <submittedName>
        <fullName evidence="1">Uncharacterized protein</fullName>
    </submittedName>
</protein>
<dbReference type="RefSeq" id="WP_120367664.1">
    <property type="nucleotide sequence ID" value="NZ_RAXZ01000013.1"/>
</dbReference>
<reference evidence="1 2" key="1">
    <citation type="submission" date="2018-09" db="EMBL/GenBank/DDBJ databases">
        <title>The draft genome of Acinetobacter spp. strains.</title>
        <authorList>
            <person name="Qin J."/>
            <person name="Feng Y."/>
            <person name="Zong Z."/>
        </authorList>
    </citation>
    <scope>NUCLEOTIDE SEQUENCE [LARGE SCALE GENOMIC DNA]</scope>
    <source>
        <strain evidence="1 2">WCHAc060002</strain>
    </source>
</reference>
<evidence type="ECO:0000313" key="1">
    <source>
        <dbReference type="EMBL" id="RKG52099.1"/>
    </source>
</evidence>
<sequence>MNLIAYEAQSWELYRDDDHYYLSMTVDQSAAGSCWDLVLDREEIQAYEHRGKQSIQQLVRSILQLANHGDYSAMEGRLAKPYERLAMQSAFKRWQNMRQDLD</sequence>
<dbReference type="Proteomes" id="UP000281084">
    <property type="component" value="Unassembled WGS sequence"/>
</dbReference>
<accession>A0A3A8G0X3</accession>
<dbReference type="EMBL" id="RAXZ01000013">
    <property type="protein sequence ID" value="RKG52099.1"/>
    <property type="molecule type" value="Genomic_DNA"/>
</dbReference>
<organism evidence="1 2">
    <name type="scientific">Acinetobacter cumulans</name>
    <dbReference type="NCBI Taxonomy" id="2136182"/>
    <lineage>
        <taxon>Bacteria</taxon>
        <taxon>Pseudomonadati</taxon>
        <taxon>Pseudomonadota</taxon>
        <taxon>Gammaproteobacteria</taxon>
        <taxon>Moraxellales</taxon>
        <taxon>Moraxellaceae</taxon>
        <taxon>Acinetobacter</taxon>
    </lineage>
</organism>
<name>A0A3A8G0X3_9GAMM</name>